<dbReference type="Proteomes" id="UP001472677">
    <property type="component" value="Unassembled WGS sequence"/>
</dbReference>
<dbReference type="EMBL" id="JBBPBM010000008">
    <property type="protein sequence ID" value="KAK8572621.1"/>
    <property type="molecule type" value="Genomic_DNA"/>
</dbReference>
<evidence type="ECO:0000313" key="1">
    <source>
        <dbReference type="EMBL" id="KAK8572621.1"/>
    </source>
</evidence>
<reference evidence="1 2" key="1">
    <citation type="journal article" date="2024" name="G3 (Bethesda)">
        <title>Genome assembly of Hibiscus sabdariffa L. provides insights into metabolisms of medicinal natural products.</title>
        <authorList>
            <person name="Kim T."/>
        </authorList>
    </citation>
    <scope>NUCLEOTIDE SEQUENCE [LARGE SCALE GENOMIC DNA]</scope>
    <source>
        <strain evidence="1">TK-2024</strain>
        <tissue evidence="1">Old leaves</tissue>
    </source>
</reference>
<evidence type="ECO:0000313" key="2">
    <source>
        <dbReference type="Proteomes" id="UP001472677"/>
    </source>
</evidence>
<proteinExistence type="predicted"/>
<keyword evidence="2" id="KW-1185">Reference proteome</keyword>
<name>A0ABR2F6N3_9ROSI</name>
<protein>
    <submittedName>
        <fullName evidence="1">Uncharacterized protein</fullName>
    </submittedName>
</protein>
<organism evidence="1 2">
    <name type="scientific">Hibiscus sabdariffa</name>
    <name type="common">roselle</name>
    <dbReference type="NCBI Taxonomy" id="183260"/>
    <lineage>
        <taxon>Eukaryota</taxon>
        <taxon>Viridiplantae</taxon>
        <taxon>Streptophyta</taxon>
        <taxon>Embryophyta</taxon>
        <taxon>Tracheophyta</taxon>
        <taxon>Spermatophyta</taxon>
        <taxon>Magnoliopsida</taxon>
        <taxon>eudicotyledons</taxon>
        <taxon>Gunneridae</taxon>
        <taxon>Pentapetalae</taxon>
        <taxon>rosids</taxon>
        <taxon>malvids</taxon>
        <taxon>Malvales</taxon>
        <taxon>Malvaceae</taxon>
        <taxon>Malvoideae</taxon>
        <taxon>Hibiscus</taxon>
    </lineage>
</organism>
<accession>A0ABR2F6N3</accession>
<gene>
    <name evidence="1" type="ORF">V6N12_028671</name>
</gene>
<sequence>MATIHRPQAPSTNKQTPLLHRLQLHPVAHRHMATMQAATRWSKAPAAKSDFIGSKAASAWLVNGVSFIWA</sequence>
<comment type="caution">
    <text evidence="1">The sequence shown here is derived from an EMBL/GenBank/DDBJ whole genome shotgun (WGS) entry which is preliminary data.</text>
</comment>